<dbReference type="OrthoDB" id="276388at2759"/>
<feature type="region of interest" description="Disordered" evidence="12">
    <location>
        <begin position="1"/>
        <end position="49"/>
    </location>
</feature>
<comment type="pathway">
    <text evidence="2">Cofactor biosynthesis; FMN biosynthesis; FMN from riboflavin (ATP route): step 1/1.</text>
</comment>
<evidence type="ECO:0000256" key="12">
    <source>
        <dbReference type="SAM" id="MobiDB-lite"/>
    </source>
</evidence>
<keyword evidence="8" id="KW-0808">Transferase</keyword>
<sequence length="196" mass="21842">MTHTQTAQETADLEHRPEAPVATGRAPRPDIVGGDVPEPPFPIRLQGPVQHGFKRGSKDLGFPTANLPDNALEPITSSAQTGIYFGYAQIAPRAGESNTLRDEDYKVFPMVMSLGFNPYYQNKTLTAEVHILHDYPCDFYGHDIRTIVLGYIRPELNYISREALIEDIRTDIRVGLKSLDRPAYSALANDDLFLKA</sequence>
<accession>A0A165QQN3</accession>
<keyword evidence="10" id="KW-0067">ATP-binding</keyword>
<name>A0A165QQN3_EXIGL</name>
<dbReference type="PANTHER" id="PTHR22749:SF6">
    <property type="entry name" value="RIBOFLAVIN KINASE"/>
    <property type="match status" value="1"/>
</dbReference>
<comment type="similarity">
    <text evidence="3">Belongs to the flavokinase family.</text>
</comment>
<evidence type="ECO:0000256" key="3">
    <source>
        <dbReference type="ARBA" id="ARBA00010108"/>
    </source>
</evidence>
<gene>
    <name evidence="14" type="ORF">EXIGLDRAFT_635327</name>
</gene>
<keyword evidence="7" id="KW-0288">FMN</keyword>
<dbReference type="InterPro" id="IPR023468">
    <property type="entry name" value="Riboflavin_kinase"/>
</dbReference>
<keyword evidence="9" id="KW-0547">Nucleotide-binding</keyword>
<evidence type="ECO:0000256" key="2">
    <source>
        <dbReference type="ARBA" id="ARBA00005201"/>
    </source>
</evidence>
<evidence type="ECO:0000313" key="14">
    <source>
        <dbReference type="EMBL" id="KZW03942.1"/>
    </source>
</evidence>
<evidence type="ECO:0000256" key="10">
    <source>
        <dbReference type="ARBA" id="ARBA00022840"/>
    </source>
</evidence>
<keyword evidence="15" id="KW-1185">Reference proteome</keyword>
<evidence type="ECO:0000256" key="5">
    <source>
        <dbReference type="ARBA" id="ARBA00017394"/>
    </source>
</evidence>
<dbReference type="SUPFAM" id="SSF82114">
    <property type="entry name" value="Riboflavin kinase-like"/>
    <property type="match status" value="1"/>
</dbReference>
<dbReference type="Pfam" id="PF01687">
    <property type="entry name" value="Flavokinase"/>
    <property type="match status" value="1"/>
</dbReference>
<dbReference type="EC" id="2.7.1.26" evidence="4"/>
<keyword evidence="14" id="KW-0418">Kinase</keyword>
<protein>
    <recommendedName>
        <fullName evidence="5">Riboflavin kinase</fullName>
        <ecNumber evidence="4">2.7.1.26</ecNumber>
    </recommendedName>
    <alternativeName>
        <fullName evidence="11">Flavin mononucleotide kinase 1</fullName>
    </alternativeName>
</protein>
<evidence type="ECO:0000256" key="9">
    <source>
        <dbReference type="ARBA" id="ARBA00022741"/>
    </source>
</evidence>
<dbReference type="GO" id="GO:0005739">
    <property type="term" value="C:mitochondrion"/>
    <property type="evidence" value="ECO:0007669"/>
    <property type="project" value="TreeGrafter"/>
</dbReference>
<dbReference type="InParanoid" id="A0A165QQN3"/>
<proteinExistence type="inferred from homology"/>
<organism evidence="14 15">
    <name type="scientific">Exidia glandulosa HHB12029</name>
    <dbReference type="NCBI Taxonomy" id="1314781"/>
    <lineage>
        <taxon>Eukaryota</taxon>
        <taxon>Fungi</taxon>
        <taxon>Dikarya</taxon>
        <taxon>Basidiomycota</taxon>
        <taxon>Agaricomycotina</taxon>
        <taxon>Agaricomycetes</taxon>
        <taxon>Auriculariales</taxon>
        <taxon>Exidiaceae</taxon>
        <taxon>Exidia</taxon>
    </lineage>
</organism>
<dbReference type="GO" id="GO:0009398">
    <property type="term" value="P:FMN biosynthetic process"/>
    <property type="evidence" value="ECO:0007669"/>
    <property type="project" value="UniProtKB-UniPathway"/>
</dbReference>
<dbReference type="InterPro" id="IPR015865">
    <property type="entry name" value="Riboflavin_kinase_bac/euk"/>
</dbReference>
<dbReference type="PANTHER" id="PTHR22749">
    <property type="entry name" value="RIBOFLAVIN KINASE/FMN ADENYLYLTRANSFERASE"/>
    <property type="match status" value="1"/>
</dbReference>
<reference evidence="14 15" key="1">
    <citation type="journal article" date="2016" name="Mol. Biol. Evol.">
        <title>Comparative Genomics of Early-Diverging Mushroom-Forming Fungi Provides Insights into the Origins of Lignocellulose Decay Capabilities.</title>
        <authorList>
            <person name="Nagy L.G."/>
            <person name="Riley R."/>
            <person name="Tritt A."/>
            <person name="Adam C."/>
            <person name="Daum C."/>
            <person name="Floudas D."/>
            <person name="Sun H."/>
            <person name="Yadav J.S."/>
            <person name="Pangilinan J."/>
            <person name="Larsson K.H."/>
            <person name="Matsuura K."/>
            <person name="Barry K."/>
            <person name="Labutti K."/>
            <person name="Kuo R."/>
            <person name="Ohm R.A."/>
            <person name="Bhattacharya S.S."/>
            <person name="Shirouzu T."/>
            <person name="Yoshinaga Y."/>
            <person name="Martin F.M."/>
            <person name="Grigoriev I.V."/>
            <person name="Hibbett D.S."/>
        </authorList>
    </citation>
    <scope>NUCLEOTIDE SEQUENCE [LARGE SCALE GENOMIC DNA]</scope>
    <source>
        <strain evidence="14 15">HHB12029</strain>
    </source>
</reference>
<comment type="function">
    <text evidence="1">Catalyzes the phosphorylation of riboflavin (vitamin B2) to form flavin mononucleotide (FMN) coenzyme.</text>
</comment>
<dbReference type="Gene3D" id="2.40.30.30">
    <property type="entry name" value="Riboflavin kinase-like"/>
    <property type="match status" value="1"/>
</dbReference>
<evidence type="ECO:0000259" key="13">
    <source>
        <dbReference type="SMART" id="SM00904"/>
    </source>
</evidence>
<evidence type="ECO:0000256" key="7">
    <source>
        <dbReference type="ARBA" id="ARBA00022643"/>
    </source>
</evidence>
<dbReference type="UniPathway" id="UPA00276">
    <property type="reaction ID" value="UER00406"/>
</dbReference>
<evidence type="ECO:0000256" key="11">
    <source>
        <dbReference type="ARBA" id="ARBA00029960"/>
    </source>
</evidence>
<dbReference type="STRING" id="1314781.A0A165QQN3"/>
<dbReference type="InterPro" id="IPR023465">
    <property type="entry name" value="Riboflavin_kinase_dom_sf"/>
</dbReference>
<evidence type="ECO:0000256" key="4">
    <source>
        <dbReference type="ARBA" id="ARBA00012105"/>
    </source>
</evidence>
<evidence type="ECO:0000256" key="1">
    <source>
        <dbReference type="ARBA" id="ARBA00003572"/>
    </source>
</evidence>
<dbReference type="FunCoup" id="A0A165QQN3">
    <property type="interactions" value="354"/>
</dbReference>
<dbReference type="SMART" id="SM00904">
    <property type="entry name" value="Flavokinase"/>
    <property type="match status" value="1"/>
</dbReference>
<evidence type="ECO:0000313" key="15">
    <source>
        <dbReference type="Proteomes" id="UP000077266"/>
    </source>
</evidence>
<feature type="domain" description="Riboflavin kinase" evidence="13">
    <location>
        <begin position="38"/>
        <end position="180"/>
    </location>
</feature>
<evidence type="ECO:0000256" key="6">
    <source>
        <dbReference type="ARBA" id="ARBA00022630"/>
    </source>
</evidence>
<keyword evidence="6" id="KW-0285">Flavoprotein</keyword>
<dbReference type="EMBL" id="KV425882">
    <property type="protein sequence ID" value="KZW03942.1"/>
    <property type="molecule type" value="Genomic_DNA"/>
</dbReference>
<dbReference type="Proteomes" id="UP000077266">
    <property type="component" value="Unassembled WGS sequence"/>
</dbReference>
<dbReference type="GO" id="GO:0005524">
    <property type="term" value="F:ATP binding"/>
    <property type="evidence" value="ECO:0007669"/>
    <property type="project" value="UniProtKB-KW"/>
</dbReference>
<evidence type="ECO:0000256" key="8">
    <source>
        <dbReference type="ARBA" id="ARBA00022679"/>
    </source>
</evidence>
<dbReference type="AlphaFoldDB" id="A0A165QQN3"/>
<dbReference type="GO" id="GO:0009231">
    <property type="term" value="P:riboflavin biosynthetic process"/>
    <property type="evidence" value="ECO:0007669"/>
    <property type="project" value="InterPro"/>
</dbReference>
<dbReference type="GO" id="GO:0008531">
    <property type="term" value="F:riboflavin kinase activity"/>
    <property type="evidence" value="ECO:0007669"/>
    <property type="project" value="UniProtKB-EC"/>
</dbReference>